<dbReference type="EMBL" id="BAABRN010000069">
    <property type="protein sequence ID" value="GAA5503829.1"/>
    <property type="molecule type" value="Genomic_DNA"/>
</dbReference>
<keyword evidence="3" id="KW-1185">Reference proteome</keyword>
<evidence type="ECO:0000256" key="1">
    <source>
        <dbReference type="SAM" id="MobiDB-lite"/>
    </source>
</evidence>
<evidence type="ECO:0000313" key="3">
    <source>
        <dbReference type="Proteomes" id="UP001458946"/>
    </source>
</evidence>
<proteinExistence type="predicted"/>
<dbReference type="Gene3D" id="1.10.760.10">
    <property type="entry name" value="Cytochrome c-like domain"/>
    <property type="match status" value="1"/>
</dbReference>
<gene>
    <name evidence="2" type="ORF">Dxin01_03592</name>
</gene>
<sequence length="240" mass="24005">MKQPILLGIALPVLVAAVTVALISPHTGAPMTATSSATPATSATVTGASELAGDSSSSTLPATSTAASSTAVGSAPAQTSTPTATTTTSTTGTASTPATATSTPATAAPDTTPRQVPASATAQYADQQRGVIDQSAPAAYVTDASYAIGTIPQDTPALAPGENVEVVQANCSVCHATTFISSQPPLPAATWHDEVYKMKEKYGATFISDENADKIIAYLSAHYTPETHQGVAKASSVAKP</sequence>
<accession>A0ABP9VF27</accession>
<reference evidence="2 3" key="1">
    <citation type="submission" date="2024-02" db="EMBL/GenBank/DDBJ databases">
        <title>Deinococcus xinjiangensis NBRC 107630.</title>
        <authorList>
            <person name="Ichikawa N."/>
            <person name="Katano-Makiyama Y."/>
            <person name="Hidaka K."/>
        </authorList>
    </citation>
    <scope>NUCLEOTIDE SEQUENCE [LARGE SCALE GENOMIC DNA]</scope>
    <source>
        <strain evidence="2 3">NBRC 107630</strain>
    </source>
</reference>
<organism evidence="2 3">
    <name type="scientific">Deinococcus xinjiangensis</name>
    <dbReference type="NCBI Taxonomy" id="457454"/>
    <lineage>
        <taxon>Bacteria</taxon>
        <taxon>Thermotogati</taxon>
        <taxon>Deinococcota</taxon>
        <taxon>Deinococci</taxon>
        <taxon>Deinococcales</taxon>
        <taxon>Deinococcaceae</taxon>
        <taxon>Deinococcus</taxon>
    </lineage>
</organism>
<comment type="caution">
    <text evidence="2">The sequence shown here is derived from an EMBL/GenBank/DDBJ whole genome shotgun (WGS) entry which is preliminary data.</text>
</comment>
<dbReference type="SUPFAM" id="SSF46626">
    <property type="entry name" value="Cytochrome c"/>
    <property type="match status" value="1"/>
</dbReference>
<evidence type="ECO:0000313" key="2">
    <source>
        <dbReference type="EMBL" id="GAA5503829.1"/>
    </source>
</evidence>
<dbReference type="InterPro" id="IPR036909">
    <property type="entry name" value="Cyt_c-like_dom_sf"/>
</dbReference>
<dbReference type="Proteomes" id="UP001458946">
    <property type="component" value="Unassembled WGS sequence"/>
</dbReference>
<protein>
    <recommendedName>
        <fullName evidence="4">Cytochrome c</fullName>
    </recommendedName>
</protein>
<evidence type="ECO:0008006" key="4">
    <source>
        <dbReference type="Google" id="ProtNLM"/>
    </source>
</evidence>
<dbReference type="RefSeq" id="WP_353543803.1">
    <property type="nucleotide sequence ID" value="NZ_BAABRN010000069.1"/>
</dbReference>
<name>A0ABP9VF27_9DEIO</name>
<feature type="region of interest" description="Disordered" evidence="1">
    <location>
        <begin position="48"/>
        <end position="129"/>
    </location>
</feature>
<feature type="compositionally biased region" description="Low complexity" evidence="1">
    <location>
        <begin position="48"/>
        <end position="113"/>
    </location>
</feature>